<comment type="caution">
    <text evidence="6">Lacks conserved residue(s) required for the propagation of feature annotation.</text>
</comment>
<dbReference type="PIRSF" id="PIRSF003078">
    <property type="entry name" value="GidB"/>
    <property type="match status" value="1"/>
</dbReference>
<dbReference type="NCBIfam" id="TIGR00138">
    <property type="entry name" value="rsmG_gidB"/>
    <property type="match status" value="1"/>
</dbReference>
<keyword evidence="8" id="KW-1185">Reference proteome</keyword>
<dbReference type="PANTHER" id="PTHR31760">
    <property type="entry name" value="S-ADENOSYL-L-METHIONINE-DEPENDENT METHYLTRANSFERASES SUPERFAMILY PROTEIN"/>
    <property type="match status" value="1"/>
</dbReference>
<evidence type="ECO:0000256" key="4">
    <source>
        <dbReference type="ARBA" id="ARBA00022679"/>
    </source>
</evidence>
<dbReference type="HAMAP" id="MF_00074">
    <property type="entry name" value="16SrRNA_methyltr_G"/>
    <property type="match status" value="1"/>
</dbReference>
<feature type="binding site" evidence="6">
    <location>
        <position position="60"/>
    </location>
    <ligand>
        <name>S-adenosyl-L-methionine</name>
        <dbReference type="ChEBI" id="CHEBI:59789"/>
    </ligand>
</feature>
<evidence type="ECO:0000256" key="1">
    <source>
        <dbReference type="ARBA" id="ARBA00022490"/>
    </source>
</evidence>
<sequence>MARLERYAALLEKWNPKINLVARSTLETLWDRHFVDSAQVFRHLPEGARSWADLGSGGGFPGLVIAILAAEKAPDMLVTLVESDTRKAAFLRTVIRETGISVRVMDERIENIPPLHSDVISARALADLSTLLGFAARHLGQGGVALFPKGVNWEKEVREAQQKWRFTCKPFTSETDSGAVILRIEGIEHV</sequence>
<protein>
    <recommendedName>
        <fullName evidence="6">Ribosomal RNA small subunit methyltransferase G</fullName>
        <ecNumber evidence="6">2.1.1.170</ecNumber>
    </recommendedName>
    <alternativeName>
        <fullName evidence="6">16S rRNA 7-methylguanosine methyltransferase</fullName>
        <shortName evidence="6">16S rRNA m7G methyltransferase</shortName>
    </alternativeName>
</protein>
<comment type="caution">
    <text evidence="7">The sequence shown here is derived from an EMBL/GenBank/DDBJ whole genome shotgun (WGS) entry which is preliminary data.</text>
</comment>
<keyword evidence="2 6" id="KW-0698">rRNA processing</keyword>
<accession>A0ABS5HND3</accession>
<dbReference type="InterPro" id="IPR029063">
    <property type="entry name" value="SAM-dependent_MTases_sf"/>
</dbReference>
<keyword evidence="1 6" id="KW-0963">Cytoplasm</keyword>
<feature type="binding site" evidence="6">
    <location>
        <begin position="109"/>
        <end position="110"/>
    </location>
    <ligand>
        <name>S-adenosyl-L-methionine</name>
        <dbReference type="ChEBI" id="CHEBI:59789"/>
    </ligand>
</feature>
<comment type="function">
    <text evidence="6">Specifically methylates the N7 position of guanine in position 527 of 16S rRNA.</text>
</comment>
<dbReference type="Proteomes" id="UP001195941">
    <property type="component" value="Unassembled WGS sequence"/>
</dbReference>
<organism evidence="7 8">
    <name type="scientific">Thalassovita aquimarina</name>
    <dbReference type="NCBI Taxonomy" id="2785917"/>
    <lineage>
        <taxon>Bacteria</taxon>
        <taxon>Pseudomonadati</taxon>
        <taxon>Pseudomonadota</taxon>
        <taxon>Alphaproteobacteria</taxon>
        <taxon>Rhodobacterales</taxon>
        <taxon>Roseobacteraceae</taxon>
        <taxon>Thalassovita</taxon>
    </lineage>
</organism>
<dbReference type="GO" id="GO:0008168">
    <property type="term" value="F:methyltransferase activity"/>
    <property type="evidence" value="ECO:0007669"/>
    <property type="project" value="UniProtKB-KW"/>
</dbReference>
<feature type="binding site" evidence="6">
    <location>
        <position position="55"/>
    </location>
    <ligand>
        <name>S-adenosyl-L-methionine</name>
        <dbReference type="ChEBI" id="CHEBI:59789"/>
    </ligand>
</feature>
<dbReference type="PANTHER" id="PTHR31760:SF0">
    <property type="entry name" value="S-ADENOSYL-L-METHIONINE-DEPENDENT METHYLTRANSFERASES SUPERFAMILY PROTEIN"/>
    <property type="match status" value="1"/>
</dbReference>
<name>A0ABS5HND3_9RHOB</name>
<evidence type="ECO:0000256" key="3">
    <source>
        <dbReference type="ARBA" id="ARBA00022603"/>
    </source>
</evidence>
<proteinExistence type="inferred from homology"/>
<comment type="similarity">
    <text evidence="6">Belongs to the methyltransferase superfamily. RNA methyltransferase RsmG family.</text>
</comment>
<dbReference type="Pfam" id="PF02527">
    <property type="entry name" value="GidB"/>
    <property type="match status" value="1"/>
</dbReference>
<keyword evidence="5 6" id="KW-0949">S-adenosyl-L-methionine</keyword>
<comment type="catalytic activity">
    <reaction evidence="6">
        <text>guanosine(527) in 16S rRNA + S-adenosyl-L-methionine = N(7)-methylguanosine(527) in 16S rRNA + S-adenosyl-L-homocysteine</text>
        <dbReference type="Rhea" id="RHEA:42732"/>
        <dbReference type="Rhea" id="RHEA-COMP:10209"/>
        <dbReference type="Rhea" id="RHEA-COMP:10210"/>
        <dbReference type="ChEBI" id="CHEBI:57856"/>
        <dbReference type="ChEBI" id="CHEBI:59789"/>
        <dbReference type="ChEBI" id="CHEBI:74269"/>
        <dbReference type="ChEBI" id="CHEBI:74480"/>
        <dbReference type="EC" id="2.1.1.170"/>
    </reaction>
</comment>
<comment type="subcellular location">
    <subcellularLocation>
        <location evidence="6">Cytoplasm</location>
    </subcellularLocation>
</comment>
<keyword evidence="4 6" id="KW-0808">Transferase</keyword>
<dbReference type="SUPFAM" id="SSF53335">
    <property type="entry name" value="S-adenosyl-L-methionine-dependent methyltransferases"/>
    <property type="match status" value="1"/>
</dbReference>
<evidence type="ECO:0000256" key="6">
    <source>
        <dbReference type="HAMAP-Rule" id="MF_00074"/>
    </source>
</evidence>
<evidence type="ECO:0000313" key="7">
    <source>
        <dbReference type="EMBL" id="MBR9650423.1"/>
    </source>
</evidence>
<keyword evidence="3 6" id="KW-0489">Methyltransferase</keyword>
<evidence type="ECO:0000256" key="2">
    <source>
        <dbReference type="ARBA" id="ARBA00022552"/>
    </source>
</evidence>
<dbReference type="InterPro" id="IPR003682">
    <property type="entry name" value="rRNA_ssu_MeTfrase_G"/>
</dbReference>
<dbReference type="GO" id="GO:0032259">
    <property type="term" value="P:methylation"/>
    <property type="evidence" value="ECO:0007669"/>
    <property type="project" value="UniProtKB-KW"/>
</dbReference>
<evidence type="ECO:0000313" key="8">
    <source>
        <dbReference type="Proteomes" id="UP001195941"/>
    </source>
</evidence>
<dbReference type="EMBL" id="JADMKU010000003">
    <property type="protein sequence ID" value="MBR9650423.1"/>
    <property type="molecule type" value="Genomic_DNA"/>
</dbReference>
<dbReference type="Gene3D" id="3.40.50.150">
    <property type="entry name" value="Vaccinia Virus protein VP39"/>
    <property type="match status" value="1"/>
</dbReference>
<feature type="binding site" evidence="6">
    <location>
        <position position="123"/>
    </location>
    <ligand>
        <name>S-adenosyl-L-methionine</name>
        <dbReference type="ChEBI" id="CHEBI:59789"/>
    </ligand>
</feature>
<dbReference type="RefSeq" id="WP_212700101.1">
    <property type="nucleotide sequence ID" value="NZ_JADMKU010000003.1"/>
</dbReference>
<dbReference type="EC" id="2.1.1.170" evidence="6"/>
<gene>
    <name evidence="6 7" type="primary">rsmG</name>
    <name evidence="7" type="ORF">IT775_04695</name>
</gene>
<reference evidence="7 8" key="1">
    <citation type="journal article" date="2021" name="Arch. Microbiol.">
        <title>Thalassobius aquimarinus sp. nov., isolated from the Sea of Japan seashore.</title>
        <authorList>
            <person name="Kurilenko V.V."/>
            <person name="Romanenko L.A."/>
            <person name="Chernysheva N.Y."/>
            <person name="Velansky P.V."/>
            <person name="Tekutyeva L.A."/>
            <person name="Isaeva M.P."/>
            <person name="Mikhailov V.V."/>
        </authorList>
    </citation>
    <scope>NUCLEOTIDE SEQUENCE [LARGE SCALE GENOMIC DNA]</scope>
    <source>
        <strain evidence="7 8">KMM 8518</strain>
    </source>
</reference>
<evidence type="ECO:0000256" key="5">
    <source>
        <dbReference type="ARBA" id="ARBA00022691"/>
    </source>
</evidence>